<dbReference type="AlphaFoldDB" id="I1E2D7"/>
<evidence type="ECO:0000313" key="1">
    <source>
        <dbReference type="EMBL" id="GAB60465.1"/>
    </source>
</evidence>
<dbReference type="EMBL" id="BAFK01000028">
    <property type="protein sequence ID" value="GAB60465.1"/>
    <property type="molecule type" value="Genomic_DNA"/>
</dbReference>
<accession>I1E2D7</accession>
<dbReference type="Proteomes" id="UP000004374">
    <property type="component" value="Unassembled WGS sequence"/>
</dbReference>
<keyword evidence="2" id="KW-1185">Reference proteome</keyword>
<evidence type="ECO:0000313" key="2">
    <source>
        <dbReference type="Proteomes" id="UP000004374"/>
    </source>
</evidence>
<proteinExistence type="predicted"/>
<dbReference type="OrthoDB" id="5760562at2"/>
<sequence length="267" mass="30229">MLIVLPLLGALTLTAISGQSWSTSEKRTLQSAINSALHSAEITRFYQLCKEQPADGSAPYSLTDKEQQRLQTLLQQKVHTQNIDQLLKLDSKLTQSVKANIVAPSSCEDSKAVQTLLDNYEVALFSLDIAMPLERAISRSTAVKTPQASSSAVQQLIDRSHAIALVNVVDKQQLNAVQQANYLHPDYSGRYVFKVQHGWRANINYYLGMHIFVADKDIDKLEKQWLIFLDKNGHFIKALEFNKARPYLNTLKDAQWRYDVYGNLHRN</sequence>
<organism evidence="1 2">
    <name type="scientific">Rheinheimera nanhaiensis E407-8</name>
    <dbReference type="NCBI Taxonomy" id="562729"/>
    <lineage>
        <taxon>Bacteria</taxon>
        <taxon>Pseudomonadati</taxon>
        <taxon>Pseudomonadota</taxon>
        <taxon>Gammaproteobacteria</taxon>
        <taxon>Chromatiales</taxon>
        <taxon>Chromatiaceae</taxon>
        <taxon>Rheinheimera</taxon>
    </lineage>
</organism>
<gene>
    <name evidence="1" type="ORF">RNAN_3489</name>
</gene>
<name>I1E2D7_9GAMM</name>
<comment type="caution">
    <text evidence="1">The sequence shown here is derived from an EMBL/GenBank/DDBJ whole genome shotgun (WGS) entry which is preliminary data.</text>
</comment>
<reference evidence="1 2" key="1">
    <citation type="journal article" date="2012" name="J. Bacteriol.">
        <title>Genome Sequence of the Protease-Producing Bacterium Rheinheimera nanhaiensis E407-8T, Isolated from Deep-Sea Sediment of the South China Sea.</title>
        <authorList>
            <person name="Zhang X.-Y."/>
            <person name="Zhang Y.-J."/>
            <person name="Qin Q.-L."/>
            <person name="Xie B.-B."/>
            <person name="Chen X.-L."/>
            <person name="Zhou B.-C."/>
            <person name="Zhang Y.-Z."/>
        </authorList>
    </citation>
    <scope>NUCLEOTIDE SEQUENCE [LARGE SCALE GENOMIC DNA]</scope>
    <source>
        <strain evidence="1 2">E407-8</strain>
    </source>
</reference>
<protein>
    <submittedName>
        <fullName evidence="1">Uncharacterized protein</fullName>
    </submittedName>
</protein>
<dbReference type="STRING" id="562729.RNAN_3489"/>
<dbReference type="RefSeq" id="WP_008224040.1">
    <property type="nucleotide sequence ID" value="NZ_BAFK01000028.1"/>
</dbReference>